<dbReference type="InterPro" id="IPR057326">
    <property type="entry name" value="KR_dom"/>
</dbReference>
<keyword evidence="9" id="KW-0443">Lipid metabolism</keyword>
<comment type="caution">
    <text evidence="14">The sequence shown here is derived from an EMBL/GenBank/DDBJ whole genome shotgun (WGS) entry which is preliminary data.</text>
</comment>
<evidence type="ECO:0000313" key="15">
    <source>
        <dbReference type="Proteomes" id="UP001217089"/>
    </source>
</evidence>
<keyword evidence="4" id="KW-0547">Nucleotide-binding</keyword>
<dbReference type="InterPro" id="IPR020904">
    <property type="entry name" value="Sc_DH/Rdtase_CS"/>
</dbReference>
<dbReference type="PANTHER" id="PTHR43550">
    <property type="entry name" value="3-KETODIHYDROSPHINGOSINE REDUCTASE"/>
    <property type="match status" value="1"/>
</dbReference>
<dbReference type="EC" id="1.1.1.102" evidence="10"/>
<evidence type="ECO:0000256" key="4">
    <source>
        <dbReference type="ARBA" id="ARBA00022741"/>
    </source>
</evidence>
<dbReference type="Gene3D" id="3.40.50.720">
    <property type="entry name" value="NAD(P)-binding Rossmann-like Domain"/>
    <property type="match status" value="1"/>
</dbReference>
<evidence type="ECO:0000259" key="13">
    <source>
        <dbReference type="SMART" id="SM00822"/>
    </source>
</evidence>
<evidence type="ECO:0000256" key="1">
    <source>
        <dbReference type="ARBA" id="ARBA00004240"/>
    </source>
</evidence>
<sequence length="306" mass="33758">MFWFIVICCIIIFFVLVSRYLSPVRLELNGSHVLITGGSSGIGKAMALYVVKHGASVTIVARNKIKLQEAKAEIEKCLKNSQQAENNLGPVDILINNAGTSICGVFEELDKSEFQKMMDINYIGGVYMTRAVVKSMKERNRGRIIFVSSQAGQIGLFGYTAYSASKYALRGLGEALQMEVKPYNIYVTLAFPPDTDTPGFALEQETKVKETSLISETAGLLSPNDVAQKVIEDSLNGKFLSHIGIDGYLLANITCGMSPTTSLLEFIQQVLTMSVFRLVSLFYIVKFDSIVQKCKQERESAKLKTS</sequence>
<keyword evidence="12" id="KW-0175">Coiled coil</keyword>
<dbReference type="PRINTS" id="PR00081">
    <property type="entry name" value="GDHRDH"/>
</dbReference>
<protein>
    <recommendedName>
        <fullName evidence="10">3-dehydrosphinganine reductase</fullName>
        <ecNumber evidence="10">1.1.1.102</ecNumber>
    </recommendedName>
</protein>
<evidence type="ECO:0000256" key="7">
    <source>
        <dbReference type="ARBA" id="ARBA00022919"/>
    </source>
</evidence>
<feature type="coiled-coil region" evidence="12">
    <location>
        <begin position="60"/>
        <end position="87"/>
    </location>
</feature>
<dbReference type="SUPFAM" id="SSF51735">
    <property type="entry name" value="NAD(P)-binding Rossmann-fold domains"/>
    <property type="match status" value="1"/>
</dbReference>
<evidence type="ECO:0000313" key="14">
    <source>
        <dbReference type="EMBL" id="KAJ8303312.1"/>
    </source>
</evidence>
<keyword evidence="6" id="KW-0521">NADP</keyword>
<gene>
    <name evidence="14" type="ORF">KUTeg_019708</name>
</gene>
<evidence type="ECO:0000256" key="10">
    <source>
        <dbReference type="ARBA" id="ARBA00026112"/>
    </source>
</evidence>
<dbReference type="InterPro" id="IPR045022">
    <property type="entry name" value="KDSR-like"/>
</dbReference>
<organism evidence="14 15">
    <name type="scientific">Tegillarca granosa</name>
    <name type="common">Malaysian cockle</name>
    <name type="synonym">Anadara granosa</name>
    <dbReference type="NCBI Taxonomy" id="220873"/>
    <lineage>
        <taxon>Eukaryota</taxon>
        <taxon>Metazoa</taxon>
        <taxon>Spiralia</taxon>
        <taxon>Lophotrochozoa</taxon>
        <taxon>Mollusca</taxon>
        <taxon>Bivalvia</taxon>
        <taxon>Autobranchia</taxon>
        <taxon>Pteriomorphia</taxon>
        <taxon>Arcoida</taxon>
        <taxon>Arcoidea</taxon>
        <taxon>Arcidae</taxon>
        <taxon>Tegillarca</taxon>
    </lineage>
</organism>
<comment type="subcellular location">
    <subcellularLocation>
        <location evidence="1">Endoplasmic reticulum</location>
    </subcellularLocation>
</comment>
<dbReference type="PROSITE" id="PS00061">
    <property type="entry name" value="ADH_SHORT"/>
    <property type="match status" value="1"/>
</dbReference>
<dbReference type="CDD" id="cd08939">
    <property type="entry name" value="KDSR-like_SDR_c"/>
    <property type="match status" value="1"/>
</dbReference>
<dbReference type="Pfam" id="PF00106">
    <property type="entry name" value="adh_short"/>
    <property type="match status" value="1"/>
</dbReference>
<evidence type="ECO:0000256" key="12">
    <source>
        <dbReference type="SAM" id="Coils"/>
    </source>
</evidence>
<keyword evidence="8" id="KW-0560">Oxidoreductase</keyword>
<evidence type="ECO:0000256" key="8">
    <source>
        <dbReference type="ARBA" id="ARBA00023002"/>
    </source>
</evidence>
<keyword evidence="15" id="KW-1185">Reference proteome</keyword>
<dbReference type="InterPro" id="IPR002347">
    <property type="entry name" value="SDR_fam"/>
</dbReference>
<reference evidence="14 15" key="1">
    <citation type="submission" date="2022-12" db="EMBL/GenBank/DDBJ databases">
        <title>Chromosome-level genome of Tegillarca granosa.</title>
        <authorList>
            <person name="Kim J."/>
        </authorList>
    </citation>
    <scope>NUCLEOTIDE SEQUENCE [LARGE SCALE GENOMIC DNA]</scope>
    <source>
        <strain evidence="14">Teg-2019</strain>
        <tissue evidence="14">Adductor muscle</tissue>
    </source>
</reference>
<dbReference type="SMART" id="SM00822">
    <property type="entry name" value="PKS_KR"/>
    <property type="match status" value="1"/>
</dbReference>
<evidence type="ECO:0000256" key="6">
    <source>
        <dbReference type="ARBA" id="ARBA00022857"/>
    </source>
</evidence>
<evidence type="ECO:0000256" key="5">
    <source>
        <dbReference type="ARBA" id="ARBA00022824"/>
    </source>
</evidence>
<evidence type="ECO:0000256" key="9">
    <source>
        <dbReference type="ARBA" id="ARBA00023098"/>
    </source>
</evidence>
<keyword evidence="5" id="KW-0256">Endoplasmic reticulum</keyword>
<keyword evidence="7" id="KW-0746">Sphingolipid metabolism</keyword>
<dbReference type="PRINTS" id="PR00080">
    <property type="entry name" value="SDRFAMILY"/>
</dbReference>
<feature type="domain" description="Ketoreductase" evidence="13">
    <location>
        <begin position="31"/>
        <end position="194"/>
    </location>
</feature>
<comment type="pathway">
    <text evidence="2">Lipid metabolism; sphingolipid metabolism.</text>
</comment>
<comment type="similarity">
    <text evidence="11">Belongs to the short-chain dehydrogenases/reductases (SDR) family.</text>
</comment>
<proteinExistence type="inferred from homology"/>
<comment type="pathway">
    <text evidence="3">Sphingolipid metabolism.</text>
</comment>
<evidence type="ECO:0000256" key="11">
    <source>
        <dbReference type="RuleBase" id="RU000363"/>
    </source>
</evidence>
<dbReference type="InterPro" id="IPR036291">
    <property type="entry name" value="NAD(P)-bd_dom_sf"/>
</dbReference>
<dbReference type="PANTHER" id="PTHR43550:SF3">
    <property type="entry name" value="3-KETODIHYDROSPHINGOSINE REDUCTASE"/>
    <property type="match status" value="1"/>
</dbReference>
<accession>A0ABQ9EIC6</accession>
<evidence type="ECO:0000256" key="3">
    <source>
        <dbReference type="ARBA" id="ARBA00004991"/>
    </source>
</evidence>
<dbReference type="Proteomes" id="UP001217089">
    <property type="component" value="Unassembled WGS sequence"/>
</dbReference>
<evidence type="ECO:0000256" key="2">
    <source>
        <dbReference type="ARBA" id="ARBA00004760"/>
    </source>
</evidence>
<name>A0ABQ9EIC6_TEGGR</name>
<dbReference type="EMBL" id="JARBDR010000917">
    <property type="protein sequence ID" value="KAJ8303312.1"/>
    <property type="molecule type" value="Genomic_DNA"/>
</dbReference>